<evidence type="ECO:0000256" key="2">
    <source>
        <dbReference type="ARBA" id="ARBA00023445"/>
    </source>
</evidence>
<organism evidence="4 5">
    <name type="scientific">Xylaria bambusicola</name>
    <dbReference type="NCBI Taxonomy" id="326684"/>
    <lineage>
        <taxon>Eukaryota</taxon>
        <taxon>Fungi</taxon>
        <taxon>Dikarya</taxon>
        <taxon>Ascomycota</taxon>
        <taxon>Pezizomycotina</taxon>
        <taxon>Sordariomycetes</taxon>
        <taxon>Xylariomycetidae</taxon>
        <taxon>Xylariales</taxon>
        <taxon>Xylariaceae</taxon>
        <taxon>Xylaria</taxon>
    </lineage>
</organism>
<dbReference type="CDD" id="cd05227">
    <property type="entry name" value="AR_SDR_e"/>
    <property type="match status" value="1"/>
</dbReference>
<evidence type="ECO:0000259" key="3">
    <source>
        <dbReference type="Pfam" id="PF01370"/>
    </source>
</evidence>
<keyword evidence="1" id="KW-0560">Oxidoreductase</keyword>
<comment type="caution">
    <text evidence="4">The sequence shown here is derived from an EMBL/GenBank/DDBJ whole genome shotgun (WGS) entry which is preliminary data.</text>
</comment>
<dbReference type="SUPFAM" id="SSF51735">
    <property type="entry name" value="NAD(P)-binding Rossmann-fold domains"/>
    <property type="match status" value="1"/>
</dbReference>
<accession>A0AAN7UT55</accession>
<dbReference type="InterPro" id="IPR001509">
    <property type="entry name" value="Epimerase_deHydtase"/>
</dbReference>
<comment type="similarity">
    <text evidence="2">Belongs to the NAD(P)-dependent epimerase/dehydratase family. Dihydroflavonol-4-reductase subfamily.</text>
</comment>
<evidence type="ECO:0000313" key="4">
    <source>
        <dbReference type="EMBL" id="KAK5632463.1"/>
    </source>
</evidence>
<gene>
    <name evidence="4" type="ORF">RRF57_008177</name>
</gene>
<evidence type="ECO:0000313" key="5">
    <source>
        <dbReference type="Proteomes" id="UP001305414"/>
    </source>
</evidence>
<dbReference type="PANTHER" id="PTHR10366:SF564">
    <property type="entry name" value="STEROL-4-ALPHA-CARBOXYLATE 3-DEHYDROGENASE, DECARBOXYLATING"/>
    <property type="match status" value="1"/>
</dbReference>
<dbReference type="AlphaFoldDB" id="A0AAN7UT55"/>
<feature type="domain" description="NAD-dependent epimerase/dehydratase" evidence="3">
    <location>
        <begin position="29"/>
        <end position="269"/>
    </location>
</feature>
<sequence length="353" mass="38564">MPKRLQECSIVPASPHFMDMIISVGTCPHILQLLLSRGHDVVTTVRSEEKAKIIRDAHPGAKLTVVIVPDISLPGAFDEVMQIPGLEYVQHTASPFHFKFTDPKELLDPAIKGTTSVLEAIKKYAPTVKRVVITSSFAAILNASQLGDATKVWSEADWNPMTYEDGINGNPGQTYRASKTLAEKAAWDFVEKEKPNFDLVTINPPFVFGPVVHHLASLADINTSNGNMAALIGGRWKAEIPPTGVYLWVDVRDVAKAHVEAQDRPEAGGNRFFVTAGLFTNKEIVPIVRKSFPQLAERLPEDGTQGGDYPGGSKDNVYKYDNSKTTKMLGIEWTTLEKSVTDTIGSLLAVGAK</sequence>
<dbReference type="GO" id="GO:0016616">
    <property type="term" value="F:oxidoreductase activity, acting on the CH-OH group of donors, NAD or NADP as acceptor"/>
    <property type="evidence" value="ECO:0007669"/>
    <property type="project" value="TreeGrafter"/>
</dbReference>
<dbReference type="InterPro" id="IPR036291">
    <property type="entry name" value="NAD(P)-bd_dom_sf"/>
</dbReference>
<dbReference type="Proteomes" id="UP001305414">
    <property type="component" value="Unassembled WGS sequence"/>
</dbReference>
<name>A0AAN7UT55_9PEZI</name>
<dbReference type="FunFam" id="3.40.50.720:FF:000191">
    <property type="entry name" value="Methylglyoxal reductase (NADPH-dependent)"/>
    <property type="match status" value="1"/>
</dbReference>
<dbReference type="EMBL" id="JAWHQM010000025">
    <property type="protein sequence ID" value="KAK5632463.1"/>
    <property type="molecule type" value="Genomic_DNA"/>
</dbReference>
<dbReference type="Gene3D" id="3.40.50.720">
    <property type="entry name" value="NAD(P)-binding Rossmann-like Domain"/>
    <property type="match status" value="1"/>
</dbReference>
<protein>
    <recommendedName>
        <fullName evidence="3">NAD-dependent epimerase/dehydratase domain-containing protein</fullName>
    </recommendedName>
</protein>
<dbReference type="InterPro" id="IPR050425">
    <property type="entry name" value="NAD(P)_dehydrat-like"/>
</dbReference>
<reference evidence="4 5" key="1">
    <citation type="submission" date="2023-10" db="EMBL/GenBank/DDBJ databases">
        <title>Draft genome sequence of Xylaria bambusicola isolate GMP-LS, the root and basal stem rot pathogen of sugarcane in Indonesia.</title>
        <authorList>
            <person name="Selvaraj P."/>
            <person name="Muralishankar V."/>
            <person name="Muruganantham S."/>
            <person name="Sp S."/>
            <person name="Haryani S."/>
            <person name="Lau K.J.X."/>
            <person name="Naqvi N.I."/>
        </authorList>
    </citation>
    <scope>NUCLEOTIDE SEQUENCE [LARGE SCALE GENOMIC DNA]</scope>
    <source>
        <strain evidence="4">GMP-LS</strain>
    </source>
</reference>
<proteinExistence type="inferred from homology"/>
<dbReference type="Pfam" id="PF01370">
    <property type="entry name" value="Epimerase"/>
    <property type="match status" value="1"/>
</dbReference>
<dbReference type="PANTHER" id="PTHR10366">
    <property type="entry name" value="NAD DEPENDENT EPIMERASE/DEHYDRATASE"/>
    <property type="match status" value="1"/>
</dbReference>
<keyword evidence="5" id="KW-1185">Reference proteome</keyword>
<evidence type="ECO:0000256" key="1">
    <source>
        <dbReference type="ARBA" id="ARBA00023002"/>
    </source>
</evidence>